<evidence type="ECO:0000313" key="3">
    <source>
        <dbReference type="Proteomes" id="UP001187192"/>
    </source>
</evidence>
<dbReference type="AlphaFoldDB" id="A0AA88CJ76"/>
<comment type="caution">
    <text evidence="2">The sequence shown here is derived from an EMBL/GenBank/DDBJ whole genome shotgun (WGS) entry which is preliminary data.</text>
</comment>
<feature type="region of interest" description="Disordered" evidence="1">
    <location>
        <begin position="1"/>
        <end position="33"/>
    </location>
</feature>
<feature type="compositionally biased region" description="Low complexity" evidence="1">
    <location>
        <begin position="7"/>
        <end position="17"/>
    </location>
</feature>
<dbReference type="EMBL" id="BTGU01006357">
    <property type="protein sequence ID" value="GMN19585.1"/>
    <property type="molecule type" value="Genomic_DNA"/>
</dbReference>
<protein>
    <submittedName>
        <fullName evidence="2">Uncharacterized protein</fullName>
    </submittedName>
</protein>
<keyword evidence="3" id="KW-1185">Reference proteome</keyword>
<sequence length="169" mass="18481">MSAKNTSLLRRSARLSSQPTTSSSADKKPVPEMETMVSDAGLKIKQGEMGVNDAEELISSLEAKLSKAEETIGPNCCDQVVKTDMTVACHGGSIRPPCTGQSNFQGEDKYFRKHNGDIEKTSWVVVSATVRVLEDSAMYSTVHAFRYSWLVWAGIPQHRDAPDDSFSHG</sequence>
<gene>
    <name evidence="2" type="ORF">TIFTF001_048634</name>
</gene>
<evidence type="ECO:0000313" key="2">
    <source>
        <dbReference type="EMBL" id="GMN19585.1"/>
    </source>
</evidence>
<organism evidence="2 3">
    <name type="scientific">Ficus carica</name>
    <name type="common">Common fig</name>
    <dbReference type="NCBI Taxonomy" id="3494"/>
    <lineage>
        <taxon>Eukaryota</taxon>
        <taxon>Viridiplantae</taxon>
        <taxon>Streptophyta</taxon>
        <taxon>Embryophyta</taxon>
        <taxon>Tracheophyta</taxon>
        <taxon>Spermatophyta</taxon>
        <taxon>Magnoliopsida</taxon>
        <taxon>eudicotyledons</taxon>
        <taxon>Gunneridae</taxon>
        <taxon>Pentapetalae</taxon>
        <taxon>rosids</taxon>
        <taxon>fabids</taxon>
        <taxon>Rosales</taxon>
        <taxon>Moraceae</taxon>
        <taxon>Ficeae</taxon>
        <taxon>Ficus</taxon>
    </lineage>
</organism>
<accession>A0AA88CJ76</accession>
<evidence type="ECO:0000256" key="1">
    <source>
        <dbReference type="SAM" id="MobiDB-lite"/>
    </source>
</evidence>
<reference evidence="2" key="1">
    <citation type="submission" date="2023-07" db="EMBL/GenBank/DDBJ databases">
        <title>draft genome sequence of fig (Ficus carica).</title>
        <authorList>
            <person name="Takahashi T."/>
            <person name="Nishimura K."/>
        </authorList>
    </citation>
    <scope>NUCLEOTIDE SEQUENCE</scope>
</reference>
<dbReference type="Proteomes" id="UP001187192">
    <property type="component" value="Unassembled WGS sequence"/>
</dbReference>
<name>A0AA88CJ76_FICCA</name>
<proteinExistence type="predicted"/>